<name>A0A0E9WDT6_ANGAN</name>
<sequence>MSLINQPNCLLQHSVMFLFYFSGISYSNFFVLCFHGLRLFFIYECERGTQFNFVLSFYSLIKG</sequence>
<reference evidence="2" key="1">
    <citation type="submission" date="2014-11" db="EMBL/GenBank/DDBJ databases">
        <authorList>
            <person name="Amaro Gonzalez C."/>
        </authorList>
    </citation>
    <scope>NUCLEOTIDE SEQUENCE</scope>
</reference>
<feature type="transmembrane region" description="Helical" evidence="1">
    <location>
        <begin position="17"/>
        <end position="41"/>
    </location>
</feature>
<dbReference type="AlphaFoldDB" id="A0A0E9WDT6"/>
<keyword evidence="1" id="KW-0472">Membrane</keyword>
<evidence type="ECO:0000313" key="2">
    <source>
        <dbReference type="EMBL" id="JAH88554.1"/>
    </source>
</evidence>
<evidence type="ECO:0000256" key="1">
    <source>
        <dbReference type="SAM" id="Phobius"/>
    </source>
</evidence>
<dbReference type="EMBL" id="GBXM01020023">
    <property type="protein sequence ID" value="JAH88554.1"/>
    <property type="molecule type" value="Transcribed_RNA"/>
</dbReference>
<proteinExistence type="predicted"/>
<reference evidence="2" key="2">
    <citation type="journal article" date="2015" name="Fish Shellfish Immunol.">
        <title>Early steps in the European eel (Anguilla anguilla)-Vibrio vulnificus interaction in the gills: Role of the RtxA13 toxin.</title>
        <authorList>
            <person name="Callol A."/>
            <person name="Pajuelo D."/>
            <person name="Ebbesson L."/>
            <person name="Teles M."/>
            <person name="MacKenzie S."/>
            <person name="Amaro C."/>
        </authorList>
    </citation>
    <scope>NUCLEOTIDE SEQUENCE</scope>
</reference>
<accession>A0A0E9WDT6</accession>
<organism evidence="2">
    <name type="scientific">Anguilla anguilla</name>
    <name type="common">European freshwater eel</name>
    <name type="synonym">Muraena anguilla</name>
    <dbReference type="NCBI Taxonomy" id="7936"/>
    <lineage>
        <taxon>Eukaryota</taxon>
        <taxon>Metazoa</taxon>
        <taxon>Chordata</taxon>
        <taxon>Craniata</taxon>
        <taxon>Vertebrata</taxon>
        <taxon>Euteleostomi</taxon>
        <taxon>Actinopterygii</taxon>
        <taxon>Neopterygii</taxon>
        <taxon>Teleostei</taxon>
        <taxon>Anguilliformes</taxon>
        <taxon>Anguillidae</taxon>
        <taxon>Anguilla</taxon>
    </lineage>
</organism>
<protein>
    <submittedName>
        <fullName evidence="2">Uncharacterized protein</fullName>
    </submittedName>
</protein>
<keyword evidence="1" id="KW-0812">Transmembrane</keyword>
<keyword evidence="1" id="KW-1133">Transmembrane helix</keyword>